<dbReference type="Proteomes" id="UP000234420">
    <property type="component" value="Unassembled WGS sequence"/>
</dbReference>
<dbReference type="Pfam" id="PF20289">
    <property type="entry name" value="MComp1"/>
    <property type="match status" value="1"/>
</dbReference>
<gene>
    <name evidence="1" type="ORF">CIK00_13810</name>
</gene>
<keyword evidence="2" id="KW-1185">Reference proteome</keyword>
<evidence type="ECO:0000313" key="2">
    <source>
        <dbReference type="Proteomes" id="UP000234420"/>
    </source>
</evidence>
<reference evidence="1 2" key="1">
    <citation type="journal article" date="2018" name="Syst. Appl. Microbiol.">
        <title>Photobacterium carnosum sp. nov., isolated from spoiled modified atmosphere packaged poultry meat.</title>
        <authorList>
            <person name="Hilgarth M."/>
            <person name="Fuertes S."/>
            <person name="Ehrmann M."/>
            <person name="Vogel R.F."/>
        </authorList>
    </citation>
    <scope>NUCLEOTIDE SEQUENCE [LARGE SCALE GENOMIC DNA]</scope>
    <source>
        <strain evidence="1 2">TMW 2.2021</strain>
    </source>
</reference>
<proteinExistence type="predicted"/>
<dbReference type="RefSeq" id="WP_101769424.1">
    <property type="nucleotide sequence ID" value="NZ_BPPU01000002.1"/>
</dbReference>
<accession>A0A2N4UQS1</accession>
<evidence type="ECO:0000313" key="1">
    <source>
        <dbReference type="EMBL" id="PLC57362.1"/>
    </source>
</evidence>
<dbReference type="AlphaFoldDB" id="A0A2N4UQS1"/>
<dbReference type="InterPro" id="IPR046905">
    <property type="entry name" value="ABC-3C_MC1"/>
</dbReference>
<organism evidence="1 2">
    <name type="scientific">Photobacterium carnosum</name>
    <dbReference type="NCBI Taxonomy" id="2023717"/>
    <lineage>
        <taxon>Bacteria</taxon>
        <taxon>Pseudomonadati</taxon>
        <taxon>Pseudomonadota</taxon>
        <taxon>Gammaproteobacteria</taxon>
        <taxon>Vibrionales</taxon>
        <taxon>Vibrionaceae</taxon>
        <taxon>Photobacterium</taxon>
    </lineage>
</organism>
<sequence length="189" mass="21971">MDKGFLLNISEIFSIEAEFNNVVSWLHVCQVSSDEESKLSCISIQLNSEEYLWSNWEALTNEVAINYISTLKSTFSKWNCYIIFACTFNISKELKYKIENNKFAARKIIIEVNDYISEPEIRNIINNRILAFNINLSDSSAFKVIEQPLSKTSDILIEMKLPLDKKDESINKRQAWIAKEIDRIKTNEN</sequence>
<dbReference type="EMBL" id="NPIB01000017">
    <property type="protein sequence ID" value="PLC57362.1"/>
    <property type="molecule type" value="Genomic_DNA"/>
</dbReference>
<comment type="caution">
    <text evidence="1">The sequence shown here is derived from an EMBL/GenBank/DDBJ whole genome shotgun (WGS) entry which is preliminary data.</text>
</comment>
<name>A0A2N4UQS1_9GAMM</name>
<protein>
    <submittedName>
        <fullName evidence="1">Uncharacterized protein</fullName>
    </submittedName>
</protein>